<evidence type="ECO:0000313" key="5">
    <source>
        <dbReference type="Proteomes" id="UP000199371"/>
    </source>
</evidence>
<evidence type="ECO:0000259" key="3">
    <source>
        <dbReference type="Pfam" id="PF00535"/>
    </source>
</evidence>
<protein>
    <submittedName>
        <fullName evidence="4">Glycosyltransferase involved in cell wall bisynthesis</fullName>
    </submittedName>
</protein>
<sequence>MQSQVLLSLIVPFYNAADYFAQLLASVETQLTDAVQVVLVCDGATDNSLELAQQHIATSAKPGSYLLLEQPNSGVSVARNLGIAHSTGCYIGFLDADDVILPGYMAQLLHVITQHQPDLIEIGYKRFSDISALPTARPHYMRHKAGKHKVSAVATAVFQSNRWFPWLRIYRKAIAPDFNFPSGIAFCEDVMAVPTLYQQAFQLFHLRLPLYGYREHSSSASFNVKPEQQQQLQQFITGLQQGTFYPAIPARWRNILLLNLAYLFYSLQLNNPAVKALPVAFEQQFRTLLKQLWLTPGFSLRKKLTLAFASHFFHKNRLRQS</sequence>
<dbReference type="CDD" id="cd00761">
    <property type="entry name" value="Glyco_tranf_GTA_type"/>
    <property type="match status" value="1"/>
</dbReference>
<dbReference type="Gene3D" id="3.90.550.10">
    <property type="entry name" value="Spore Coat Polysaccharide Biosynthesis Protein SpsA, Chain A"/>
    <property type="match status" value="1"/>
</dbReference>
<dbReference type="SUPFAM" id="SSF53448">
    <property type="entry name" value="Nucleotide-diphospho-sugar transferases"/>
    <property type="match status" value="1"/>
</dbReference>
<gene>
    <name evidence="4" type="ORF">SAMN05660691_02322</name>
</gene>
<dbReference type="EMBL" id="FNXF01000008">
    <property type="protein sequence ID" value="SEH94529.1"/>
    <property type="molecule type" value="Genomic_DNA"/>
</dbReference>
<accession>A0A1H6M041</accession>
<dbReference type="PANTHER" id="PTHR22916:SF51">
    <property type="entry name" value="GLYCOSYLTRANSFERASE EPSH-RELATED"/>
    <property type="match status" value="1"/>
</dbReference>
<keyword evidence="5" id="KW-1185">Reference proteome</keyword>
<keyword evidence="2 4" id="KW-0808">Transferase</keyword>
<dbReference type="RefSeq" id="WP_092793442.1">
    <property type="nucleotide sequence ID" value="NZ_FNXF01000008.1"/>
</dbReference>
<dbReference type="GO" id="GO:0016758">
    <property type="term" value="F:hexosyltransferase activity"/>
    <property type="evidence" value="ECO:0007669"/>
    <property type="project" value="UniProtKB-ARBA"/>
</dbReference>
<dbReference type="InterPro" id="IPR029044">
    <property type="entry name" value="Nucleotide-diphossugar_trans"/>
</dbReference>
<dbReference type="InterPro" id="IPR001173">
    <property type="entry name" value="Glyco_trans_2-like"/>
</dbReference>
<organism evidence="4 5">
    <name type="scientific">Rheinheimera pacifica</name>
    <dbReference type="NCBI Taxonomy" id="173990"/>
    <lineage>
        <taxon>Bacteria</taxon>
        <taxon>Pseudomonadati</taxon>
        <taxon>Pseudomonadota</taxon>
        <taxon>Gammaproteobacteria</taxon>
        <taxon>Chromatiales</taxon>
        <taxon>Chromatiaceae</taxon>
        <taxon>Rheinheimera</taxon>
    </lineage>
</organism>
<keyword evidence="1" id="KW-0328">Glycosyltransferase</keyword>
<dbReference type="AlphaFoldDB" id="A0A1H6M041"/>
<dbReference type="Proteomes" id="UP000199371">
    <property type="component" value="Unassembled WGS sequence"/>
</dbReference>
<dbReference type="PANTHER" id="PTHR22916">
    <property type="entry name" value="GLYCOSYLTRANSFERASE"/>
    <property type="match status" value="1"/>
</dbReference>
<reference evidence="5" key="1">
    <citation type="submission" date="2016-10" db="EMBL/GenBank/DDBJ databases">
        <authorList>
            <person name="Varghese N."/>
            <person name="Submissions S."/>
        </authorList>
    </citation>
    <scope>NUCLEOTIDE SEQUENCE [LARGE SCALE GENOMIC DNA]</scope>
    <source>
        <strain evidence="5">DSM 17616</strain>
    </source>
</reference>
<feature type="domain" description="Glycosyltransferase 2-like" evidence="3">
    <location>
        <begin position="8"/>
        <end position="120"/>
    </location>
</feature>
<dbReference type="OrthoDB" id="9802649at2"/>
<evidence type="ECO:0000313" key="4">
    <source>
        <dbReference type="EMBL" id="SEH94529.1"/>
    </source>
</evidence>
<evidence type="ECO:0000256" key="2">
    <source>
        <dbReference type="ARBA" id="ARBA00022679"/>
    </source>
</evidence>
<dbReference type="Pfam" id="PF00535">
    <property type="entry name" value="Glycos_transf_2"/>
    <property type="match status" value="1"/>
</dbReference>
<evidence type="ECO:0000256" key="1">
    <source>
        <dbReference type="ARBA" id="ARBA00022676"/>
    </source>
</evidence>
<name>A0A1H6M041_9GAMM</name>
<proteinExistence type="predicted"/>
<dbReference type="STRING" id="173990.SAMN05660691_02322"/>